<reference evidence="3" key="1">
    <citation type="journal article" date="2019" name="Int. J. Syst. Evol. Microbiol.">
        <title>The Global Catalogue of Microorganisms (GCM) 10K type strain sequencing project: providing services to taxonomists for standard genome sequencing and annotation.</title>
        <authorList>
            <consortium name="The Broad Institute Genomics Platform"/>
            <consortium name="The Broad Institute Genome Sequencing Center for Infectious Disease"/>
            <person name="Wu L."/>
            <person name="Ma J."/>
        </authorList>
    </citation>
    <scope>NUCLEOTIDE SEQUENCE [LARGE SCALE GENOMIC DNA]</scope>
    <source>
        <strain evidence="3">CGMCC 1.15197</strain>
    </source>
</reference>
<dbReference type="EMBL" id="BMHT01000006">
    <property type="protein sequence ID" value="GGF19643.1"/>
    <property type="molecule type" value="Genomic_DNA"/>
</dbReference>
<keyword evidence="3" id="KW-1185">Reference proteome</keyword>
<dbReference type="CDD" id="cd01051">
    <property type="entry name" value="Mn_catalase"/>
    <property type="match status" value="1"/>
</dbReference>
<protein>
    <submittedName>
        <fullName evidence="2">Manganese catalase</fullName>
    </submittedName>
</protein>
<dbReference type="Pfam" id="PF05067">
    <property type="entry name" value="Mn_catalase"/>
    <property type="match status" value="1"/>
</dbReference>
<comment type="caution">
    <text evidence="2">The sequence shown here is derived from an EMBL/GenBank/DDBJ whole genome shotgun (WGS) entry which is preliminary data.</text>
</comment>
<dbReference type="SUPFAM" id="SSF47240">
    <property type="entry name" value="Ferritin-like"/>
    <property type="match status" value="1"/>
</dbReference>
<proteinExistence type="inferred from homology"/>
<gene>
    <name evidence="2" type="ORF">GCM10011383_34040</name>
</gene>
<evidence type="ECO:0000256" key="1">
    <source>
        <dbReference type="ARBA" id="ARBA00007644"/>
    </source>
</evidence>
<sequence>MILRYDRLAIELPKPKNPSPNDAAAIQELLGGKYGEMSTLMNYTFQSFNFRGRNKLRPFYDLTCSIAAEEYSHIEAVSYAINLLLSGQTVKGTDPKPAPLKDTVDARFSYHYLASAQAALPYDSMGNPWTGQYVHSSGNLRLDLLHNFFLECGARANKMRVYEMVTDPCARTMVGYLLVRGGLHVVAYAKALEKLTGVEVSKLVPVPELSNDKFPEAKKLQEEQKLHLKLYTFSPEDYKQAGLIWNGTHPEDGQPLELVQGGFMGVPYPDLEEEPQLSSPVGADFDYDPQMFTDIAKKMGIKP</sequence>
<dbReference type="RefSeq" id="WP_188815232.1">
    <property type="nucleotide sequence ID" value="NZ_BMHT01000006.1"/>
</dbReference>
<dbReference type="Proteomes" id="UP000632273">
    <property type="component" value="Unassembled WGS sequence"/>
</dbReference>
<organism evidence="2 3">
    <name type="scientific">Hymenobacter cavernae</name>
    <dbReference type="NCBI Taxonomy" id="2044852"/>
    <lineage>
        <taxon>Bacteria</taxon>
        <taxon>Pseudomonadati</taxon>
        <taxon>Bacteroidota</taxon>
        <taxon>Cytophagia</taxon>
        <taxon>Cytophagales</taxon>
        <taxon>Hymenobacteraceae</taxon>
        <taxon>Hymenobacter</taxon>
    </lineage>
</organism>
<dbReference type="InterPro" id="IPR007760">
    <property type="entry name" value="Mn_catalase"/>
</dbReference>
<accession>A0ABQ1UJJ4</accession>
<name>A0ABQ1UJJ4_9BACT</name>
<dbReference type="InterPro" id="IPR012347">
    <property type="entry name" value="Ferritin-like"/>
</dbReference>
<evidence type="ECO:0000313" key="2">
    <source>
        <dbReference type="EMBL" id="GGF19643.1"/>
    </source>
</evidence>
<dbReference type="InterPro" id="IPR009078">
    <property type="entry name" value="Ferritin-like_SF"/>
</dbReference>
<evidence type="ECO:0000313" key="3">
    <source>
        <dbReference type="Proteomes" id="UP000632273"/>
    </source>
</evidence>
<dbReference type="Gene3D" id="1.20.1260.10">
    <property type="match status" value="1"/>
</dbReference>
<dbReference type="InterPro" id="IPR039377">
    <property type="entry name" value="Mn_catalase_dom"/>
</dbReference>
<comment type="similarity">
    <text evidence="1">Belongs to the manganese catalase family.</text>
</comment>